<dbReference type="Proteomes" id="UP000236416">
    <property type="component" value="Unassembled WGS sequence"/>
</dbReference>
<feature type="domain" description="PilZ" evidence="1">
    <location>
        <begin position="9"/>
        <end position="100"/>
    </location>
</feature>
<keyword evidence="3" id="KW-1185">Reference proteome</keyword>
<dbReference type="AlphaFoldDB" id="A0A2K4MPM0"/>
<accession>A0A2K4MPM0</accession>
<dbReference type="GO" id="GO:0035438">
    <property type="term" value="F:cyclic-di-GMP binding"/>
    <property type="evidence" value="ECO:0007669"/>
    <property type="project" value="InterPro"/>
</dbReference>
<evidence type="ECO:0000313" key="2">
    <source>
        <dbReference type="EMBL" id="POA99017.1"/>
    </source>
</evidence>
<proteinExistence type="predicted"/>
<dbReference type="InterPro" id="IPR009875">
    <property type="entry name" value="PilZ_domain"/>
</dbReference>
<evidence type="ECO:0000259" key="1">
    <source>
        <dbReference type="Pfam" id="PF07238"/>
    </source>
</evidence>
<dbReference type="SUPFAM" id="SSF141371">
    <property type="entry name" value="PilZ domain-like"/>
    <property type="match status" value="1"/>
</dbReference>
<dbReference type="RefSeq" id="WP_103319420.1">
    <property type="nucleotide sequence ID" value="NZ_PPTF01000030.1"/>
</dbReference>
<dbReference type="Pfam" id="PF07238">
    <property type="entry name" value="PilZ"/>
    <property type="match status" value="1"/>
</dbReference>
<comment type="caution">
    <text evidence="2">The sequence shown here is derived from an EMBL/GenBank/DDBJ whole genome shotgun (WGS) entry which is preliminary data.</text>
</comment>
<gene>
    <name evidence="2" type="ORF">C2134_09170</name>
</gene>
<reference evidence="2 3" key="1">
    <citation type="submission" date="2018-01" db="EMBL/GenBank/DDBJ databases">
        <title>Genomic Sequence of Chromobacterium MWU13-2610 from wild cranberry bogs within the Cape Cod National Seashore.</title>
        <authorList>
            <person name="O'Hara-Hanley K."/>
            <person name="Soby S."/>
            <person name="Harrison A."/>
        </authorList>
    </citation>
    <scope>NUCLEOTIDE SEQUENCE [LARGE SCALE GENOMIC DNA]</scope>
    <source>
        <strain evidence="2 3">MWU13-2610</strain>
    </source>
</reference>
<sequence>MSRFDAYYDRRRGRRISMGCKARIKCLTNGQTFYGECVDLSVDGMALRSVFVPQYGERLNVIVLVPGVGGAPGKPFEAEVEVKRCNEVQRGTIYEIGVRIVLRKS</sequence>
<organism evidence="2 3">
    <name type="scientific">Chromobacterium sinusclupearum</name>
    <dbReference type="NCBI Taxonomy" id="2077146"/>
    <lineage>
        <taxon>Bacteria</taxon>
        <taxon>Pseudomonadati</taxon>
        <taxon>Pseudomonadota</taxon>
        <taxon>Betaproteobacteria</taxon>
        <taxon>Neisseriales</taxon>
        <taxon>Chromobacteriaceae</taxon>
        <taxon>Chromobacterium</taxon>
    </lineage>
</organism>
<protein>
    <submittedName>
        <fullName evidence="2">PilZ domain-containing protein</fullName>
    </submittedName>
</protein>
<name>A0A2K4MPM0_9NEIS</name>
<dbReference type="Gene3D" id="2.40.10.220">
    <property type="entry name" value="predicted glycosyltransferase like domains"/>
    <property type="match status" value="1"/>
</dbReference>
<evidence type="ECO:0000313" key="3">
    <source>
        <dbReference type="Proteomes" id="UP000236416"/>
    </source>
</evidence>
<dbReference type="EMBL" id="PPTF01000030">
    <property type="protein sequence ID" value="POA99017.1"/>
    <property type="molecule type" value="Genomic_DNA"/>
</dbReference>